<keyword evidence="1" id="KW-0175">Coiled coil</keyword>
<name>A0A448YJR0_BRENA</name>
<protein>
    <submittedName>
        <fullName evidence="2">DEKNAAC102029</fullName>
    </submittedName>
</protein>
<feature type="coiled-coil region" evidence="1">
    <location>
        <begin position="21"/>
        <end position="48"/>
    </location>
</feature>
<dbReference type="InParanoid" id="A0A448YJR0"/>
<evidence type="ECO:0000256" key="1">
    <source>
        <dbReference type="SAM" id="Coils"/>
    </source>
</evidence>
<dbReference type="OrthoDB" id="5398685at2759"/>
<accession>A0A448YJR0</accession>
<evidence type="ECO:0000313" key="2">
    <source>
        <dbReference type="EMBL" id="VEU21126.1"/>
    </source>
</evidence>
<sequence length="74" mass="8194">MTQEKQSNEGSSSFADTYKKLNEGEATATHLEKMLDNIESKIDEILKDSGSASKEDIDKLATQLDQLGESRKSE</sequence>
<evidence type="ECO:0000313" key="3">
    <source>
        <dbReference type="Proteomes" id="UP000290900"/>
    </source>
</evidence>
<keyword evidence="3" id="KW-1185">Reference proteome</keyword>
<dbReference type="EMBL" id="CAACVR010000010">
    <property type="protein sequence ID" value="VEU21126.1"/>
    <property type="molecule type" value="Genomic_DNA"/>
</dbReference>
<dbReference type="Proteomes" id="UP000290900">
    <property type="component" value="Unassembled WGS sequence"/>
</dbReference>
<organism evidence="2 3">
    <name type="scientific">Brettanomyces naardenensis</name>
    <name type="common">Yeast</name>
    <dbReference type="NCBI Taxonomy" id="13370"/>
    <lineage>
        <taxon>Eukaryota</taxon>
        <taxon>Fungi</taxon>
        <taxon>Dikarya</taxon>
        <taxon>Ascomycota</taxon>
        <taxon>Saccharomycotina</taxon>
        <taxon>Pichiomycetes</taxon>
        <taxon>Pichiales</taxon>
        <taxon>Pichiaceae</taxon>
        <taxon>Brettanomyces</taxon>
    </lineage>
</organism>
<proteinExistence type="predicted"/>
<gene>
    <name evidence="2" type="ORF">BRENAR_LOCUS1861</name>
</gene>
<dbReference type="AlphaFoldDB" id="A0A448YJR0"/>
<reference evidence="2 3" key="1">
    <citation type="submission" date="2018-12" db="EMBL/GenBank/DDBJ databases">
        <authorList>
            <person name="Tiukova I."/>
            <person name="Dainat J."/>
        </authorList>
    </citation>
    <scope>NUCLEOTIDE SEQUENCE [LARGE SCALE GENOMIC DNA]</scope>
</reference>